<proteinExistence type="predicted"/>
<dbReference type="EMBL" id="FMJY01000006">
    <property type="protein sequence ID" value="SCO86926.1"/>
    <property type="molecule type" value="Genomic_DNA"/>
</dbReference>
<sequence length="208" mass="23497">MQFKYSNSSLDRQLTAAADDDLEPGSISEKVLSYSIDPQNKTVYGIFQIFAHNKSDVNEKTTYILVPAPGGRMGYWVVSIANHSIEQILVLRKICADLKNLCYSMSAEDWNSLTYEGQQIRIMSILPSSPIRQKVLCDKNKWCHSIERPPDNVFNEGLSWQAPKSVLDNAFHGLHDTRRESLRTANPSSKTMTVARKIKASTYLRLGI</sequence>
<evidence type="ECO:0000313" key="1">
    <source>
        <dbReference type="EMBL" id="SCO86926.1"/>
    </source>
</evidence>
<dbReference type="VEuPathDB" id="FungiDB:FOMG_12792"/>
<dbReference type="VEuPathDB" id="FungiDB:FOC1_g10006890"/>
<name>A0A2H3TUI2_FUSOX</name>
<dbReference type="VEuPathDB" id="FungiDB:FOZG_08674"/>
<evidence type="ECO:0000313" key="2">
    <source>
        <dbReference type="Proteomes" id="UP000219369"/>
    </source>
</evidence>
<gene>
    <name evidence="1" type="ORF">FRV6_11053</name>
</gene>
<dbReference type="Proteomes" id="UP000219369">
    <property type="component" value="Unassembled WGS sequence"/>
</dbReference>
<organism evidence="1 2">
    <name type="scientific">Fusarium oxysporum</name>
    <name type="common">Fusarium vascular wilt</name>
    <dbReference type="NCBI Taxonomy" id="5507"/>
    <lineage>
        <taxon>Eukaryota</taxon>
        <taxon>Fungi</taxon>
        <taxon>Dikarya</taxon>
        <taxon>Ascomycota</taxon>
        <taxon>Pezizomycotina</taxon>
        <taxon>Sordariomycetes</taxon>
        <taxon>Hypocreomycetidae</taxon>
        <taxon>Hypocreales</taxon>
        <taxon>Nectriaceae</taxon>
        <taxon>Fusarium</taxon>
        <taxon>Fusarium oxysporum species complex</taxon>
    </lineage>
</organism>
<protein>
    <submittedName>
        <fullName evidence="1">Uncharacterized protein</fullName>
    </submittedName>
</protein>
<reference evidence="2" key="1">
    <citation type="submission" date="2016-09" db="EMBL/GenBank/DDBJ databases">
        <authorList>
            <person name="Guldener U."/>
        </authorList>
    </citation>
    <scope>NUCLEOTIDE SEQUENCE [LARGE SCALE GENOMIC DNA]</scope>
    <source>
        <strain evidence="2">V64-1</strain>
    </source>
</reference>
<dbReference type="VEuPathDB" id="FungiDB:FOIG_15880"/>
<dbReference type="OrthoDB" id="4978604at2759"/>
<dbReference type="VEuPathDB" id="FungiDB:HZS61_015469"/>
<dbReference type="AlphaFoldDB" id="A0A2H3TUI2"/>
<dbReference type="VEuPathDB" id="FungiDB:FOXG_03371"/>
<accession>A0A2H3TUI2</accession>